<dbReference type="Pfam" id="PF12972">
    <property type="entry name" value="NAGLU_C"/>
    <property type="match status" value="1"/>
</dbReference>
<gene>
    <name evidence="2" type="ORF">ILEXP_LOCUS6012</name>
</gene>
<name>A0ABC8R1U0_9AQUA</name>
<organism evidence="2 3">
    <name type="scientific">Ilex paraguariensis</name>
    <name type="common">yerba mate</name>
    <dbReference type="NCBI Taxonomy" id="185542"/>
    <lineage>
        <taxon>Eukaryota</taxon>
        <taxon>Viridiplantae</taxon>
        <taxon>Streptophyta</taxon>
        <taxon>Embryophyta</taxon>
        <taxon>Tracheophyta</taxon>
        <taxon>Spermatophyta</taxon>
        <taxon>Magnoliopsida</taxon>
        <taxon>eudicotyledons</taxon>
        <taxon>Gunneridae</taxon>
        <taxon>Pentapetalae</taxon>
        <taxon>asterids</taxon>
        <taxon>campanulids</taxon>
        <taxon>Aquifoliales</taxon>
        <taxon>Aquifoliaceae</taxon>
        <taxon>Ilex</taxon>
    </lineage>
</organism>
<dbReference type="EMBL" id="CAUOFW020000903">
    <property type="protein sequence ID" value="CAK9138667.1"/>
    <property type="molecule type" value="Genomic_DNA"/>
</dbReference>
<dbReference type="AlphaFoldDB" id="A0ABC8R1U0"/>
<evidence type="ECO:0000259" key="1">
    <source>
        <dbReference type="Pfam" id="PF12972"/>
    </source>
</evidence>
<dbReference type="Gene3D" id="1.20.120.670">
    <property type="entry name" value="N-acetyl-b-d-glucoasminidase"/>
    <property type="match status" value="1"/>
</dbReference>
<accession>A0ABC8R1U0</accession>
<evidence type="ECO:0000313" key="3">
    <source>
        <dbReference type="Proteomes" id="UP001642360"/>
    </source>
</evidence>
<dbReference type="InterPro" id="IPR007781">
    <property type="entry name" value="NAGLU"/>
</dbReference>
<comment type="caution">
    <text evidence="2">The sequence shown here is derived from an EMBL/GenBank/DDBJ whole genome shotgun (WGS) entry which is preliminary data.</text>
</comment>
<evidence type="ECO:0000313" key="2">
    <source>
        <dbReference type="EMBL" id="CAK9138667.1"/>
    </source>
</evidence>
<dbReference type="PANTHER" id="PTHR12872:SF3">
    <property type="entry name" value="ALPHA-N-ACETYLGLUCOSAMINIDASE"/>
    <property type="match status" value="1"/>
</dbReference>
<proteinExistence type="predicted"/>
<dbReference type="PANTHER" id="PTHR12872">
    <property type="entry name" value="ALPHA-N-ACETYLGLUCOSAMINIDASE"/>
    <property type="match status" value="1"/>
</dbReference>
<dbReference type="InterPro" id="IPR024732">
    <property type="entry name" value="NAGLU_C"/>
</dbReference>
<dbReference type="Proteomes" id="UP001642360">
    <property type="component" value="Unassembled WGS sequence"/>
</dbReference>
<reference evidence="2 3" key="1">
    <citation type="submission" date="2024-02" db="EMBL/GenBank/DDBJ databases">
        <authorList>
            <person name="Vignale AGUSTIN F."/>
            <person name="Sosa J E."/>
            <person name="Modenutti C."/>
        </authorList>
    </citation>
    <scope>NUCLEOTIDE SEQUENCE [LARGE SCALE GENOMIC DNA]</scope>
</reference>
<keyword evidence="3" id="KW-1185">Reference proteome</keyword>
<sequence length="159" mass="18517">MLLHPAIPLLGGTGKDGKRSLTGWLSRIPLLGGTGKDGKRRLTGWLSRFEWNARTQITMWFDNTKEEASLLRDYGNKYWSGLLSDYYGPRAAIYFKLLVESLEEGDGFRLKDWRKEWIKLTNDWPSSRNVFPVKSVGDALKTSRWLYEKYLQEPDTYDF</sequence>
<feature type="domain" description="Alpha-N-acetylglucosaminidase C-terminal" evidence="1">
    <location>
        <begin position="20"/>
        <end position="149"/>
    </location>
</feature>
<protein>
    <recommendedName>
        <fullName evidence="1">Alpha-N-acetylglucosaminidase C-terminal domain-containing protein</fullName>
    </recommendedName>
</protein>